<proteinExistence type="inferred from homology"/>
<dbReference type="PANTHER" id="PTHR30327:SF1">
    <property type="entry name" value="UPF0301 PROTEIN YQGE"/>
    <property type="match status" value="1"/>
</dbReference>
<dbReference type="NCBIfam" id="NF001266">
    <property type="entry name" value="PRK00228.1-1"/>
    <property type="match status" value="1"/>
</dbReference>
<dbReference type="PANTHER" id="PTHR30327">
    <property type="entry name" value="UNCHARACTERIZED PROTEIN YQGE"/>
    <property type="match status" value="1"/>
</dbReference>
<reference evidence="3 4" key="1">
    <citation type="submission" date="2018-10" db="EMBL/GenBank/DDBJ databases">
        <title>Comparative functional genomics of the obligate endosymbiont Buchnera aphidicola.</title>
        <authorList>
            <person name="Chong R.A."/>
        </authorList>
    </citation>
    <scope>NUCLEOTIDE SEQUENCE [LARGE SCALE GENOMIC DNA]</scope>
    <source>
        <strain evidence="3 4">Tma</strain>
    </source>
</reference>
<dbReference type="GO" id="GO:0005829">
    <property type="term" value="C:cytosol"/>
    <property type="evidence" value="ECO:0007669"/>
    <property type="project" value="TreeGrafter"/>
</dbReference>
<dbReference type="OrthoDB" id="9807486at2"/>
<dbReference type="Gene3D" id="3.40.1740.10">
    <property type="entry name" value="VC0467-like"/>
    <property type="match status" value="1"/>
</dbReference>
<gene>
    <name evidence="3" type="ORF">D9V81_01920</name>
</gene>
<evidence type="ECO:0000256" key="2">
    <source>
        <dbReference type="HAMAP-Rule" id="MF_00758"/>
    </source>
</evidence>
<organism evidence="3 4">
    <name type="scientific">Buchnera aphidicola</name>
    <name type="common">Therioaphis trifolii</name>
    <dbReference type="NCBI Taxonomy" id="1241884"/>
    <lineage>
        <taxon>Bacteria</taxon>
        <taxon>Pseudomonadati</taxon>
        <taxon>Pseudomonadota</taxon>
        <taxon>Gammaproteobacteria</taxon>
        <taxon>Enterobacterales</taxon>
        <taxon>Erwiniaceae</taxon>
        <taxon>Buchnera</taxon>
    </lineage>
</organism>
<dbReference type="Gene3D" id="3.30.70.1300">
    <property type="entry name" value="VC0467-like domains"/>
    <property type="match status" value="1"/>
</dbReference>
<dbReference type="EMBL" id="CP032996">
    <property type="protein sequence ID" value="QCI27355.1"/>
    <property type="molecule type" value="Genomic_DNA"/>
</dbReference>
<sequence>MTLQNNLLIAMPGIKNPFFKKTVIYICEHNNEGAMGIIINKPLKDIKIKNILKKLNMNASPCLFGPKIFDSVIIGGPQAQERGFILHSSKKIFYSSIKISNKMIITTSQDILETTGFLEKPTNILMALGYCTWDKNQLEQELLNNFWLISSVDQKILFHTPLKKKWIKALNNLGLNIYKLSINFGHA</sequence>
<evidence type="ECO:0000256" key="1">
    <source>
        <dbReference type="ARBA" id="ARBA00009600"/>
    </source>
</evidence>
<dbReference type="HAMAP" id="MF_00758">
    <property type="entry name" value="UPF0301"/>
    <property type="match status" value="1"/>
</dbReference>
<dbReference type="SUPFAM" id="SSF143456">
    <property type="entry name" value="VC0467-like"/>
    <property type="match status" value="1"/>
</dbReference>
<evidence type="ECO:0000313" key="4">
    <source>
        <dbReference type="Proteomes" id="UP000298603"/>
    </source>
</evidence>
<dbReference type="Proteomes" id="UP000298603">
    <property type="component" value="Chromosome"/>
</dbReference>
<comment type="similarity">
    <text evidence="1 2">Belongs to the UPF0301 (AlgH) family.</text>
</comment>
<dbReference type="Pfam" id="PF02622">
    <property type="entry name" value="DUF179"/>
    <property type="match status" value="1"/>
</dbReference>
<protein>
    <recommendedName>
        <fullName evidence="2">UPF0301 protein D9V81_01920</fullName>
    </recommendedName>
</protein>
<evidence type="ECO:0000313" key="3">
    <source>
        <dbReference type="EMBL" id="QCI27355.1"/>
    </source>
</evidence>
<dbReference type="RefSeq" id="WP_158349737.1">
    <property type="nucleotide sequence ID" value="NZ_CP032996.1"/>
</dbReference>
<accession>A0A4D6YPS8</accession>
<keyword evidence="4" id="KW-1185">Reference proteome</keyword>
<dbReference type="AlphaFoldDB" id="A0A4D6YPS8"/>
<dbReference type="InterPro" id="IPR003774">
    <property type="entry name" value="AlgH-like"/>
</dbReference>
<name>A0A4D6YPS8_9GAMM</name>